<dbReference type="AlphaFoldDB" id="A0A7C4ET41"/>
<dbReference type="EMBL" id="DTGT01000011">
    <property type="protein sequence ID" value="HGH59713.1"/>
    <property type="molecule type" value="Genomic_DNA"/>
</dbReference>
<accession>A0A7C4ET41</accession>
<evidence type="ECO:0008006" key="2">
    <source>
        <dbReference type="Google" id="ProtNLM"/>
    </source>
</evidence>
<protein>
    <recommendedName>
        <fullName evidence="2">CRISPR type III-B/RAMP module-associated protein Cmr5</fullName>
    </recommendedName>
</protein>
<gene>
    <name evidence="1" type="ORF">ENV54_00280</name>
</gene>
<sequence length="128" mass="14333">MDALTFENLDLACAKVGKTIAERPSKELENLLTNALAVLEEQGIYALFLFLKARGGSGAENVNQRLYEFLKETPRQAPLLSGNADVFPSLQQMANDLDKLLLARDLLRQILVYARYHARVPQKSEVQT</sequence>
<comment type="caution">
    <text evidence="1">The sequence shown here is derived from an EMBL/GenBank/DDBJ whole genome shotgun (WGS) entry which is preliminary data.</text>
</comment>
<evidence type="ECO:0000313" key="1">
    <source>
        <dbReference type="EMBL" id="HGH59713.1"/>
    </source>
</evidence>
<name>A0A7C4ET41_9BACT</name>
<reference evidence="1" key="1">
    <citation type="journal article" date="2020" name="mSystems">
        <title>Genome- and Community-Level Interaction Insights into Carbon Utilization and Element Cycling Functions of Hydrothermarchaeota in Hydrothermal Sediment.</title>
        <authorList>
            <person name="Zhou Z."/>
            <person name="Liu Y."/>
            <person name="Xu W."/>
            <person name="Pan J."/>
            <person name="Luo Z.H."/>
            <person name="Li M."/>
        </authorList>
    </citation>
    <scope>NUCLEOTIDE SEQUENCE [LARGE SCALE GENOMIC DNA]</scope>
    <source>
        <strain evidence="1">SpSt-769</strain>
    </source>
</reference>
<proteinExistence type="predicted"/>
<organism evidence="1">
    <name type="scientific">Desulfomonile tiedjei</name>
    <dbReference type="NCBI Taxonomy" id="2358"/>
    <lineage>
        <taxon>Bacteria</taxon>
        <taxon>Pseudomonadati</taxon>
        <taxon>Thermodesulfobacteriota</taxon>
        <taxon>Desulfomonilia</taxon>
        <taxon>Desulfomonilales</taxon>
        <taxon>Desulfomonilaceae</taxon>
        <taxon>Desulfomonile</taxon>
    </lineage>
</organism>